<dbReference type="EMBL" id="LDJJ01000037">
    <property type="protein sequence ID" value="KRG66928.1"/>
    <property type="molecule type" value="Genomic_DNA"/>
</dbReference>
<dbReference type="Proteomes" id="UP000051863">
    <property type="component" value="Unassembled WGS sequence"/>
</dbReference>
<dbReference type="RefSeq" id="WP_057628868.1">
    <property type="nucleotide sequence ID" value="NZ_LDJJ01000037.1"/>
</dbReference>
<keyword evidence="3" id="KW-1185">Reference proteome</keyword>
<evidence type="ECO:0000313" key="3">
    <source>
        <dbReference type="Proteomes" id="UP000051863"/>
    </source>
</evidence>
<dbReference type="AlphaFoldDB" id="A0A0R0CCR2"/>
<comment type="caution">
    <text evidence="2">The sequence shown here is derived from an EMBL/GenBank/DDBJ whole genome shotgun (WGS) entry which is preliminary data.</text>
</comment>
<evidence type="ECO:0008006" key="4">
    <source>
        <dbReference type="Google" id="ProtNLM"/>
    </source>
</evidence>
<feature type="transmembrane region" description="Helical" evidence="1">
    <location>
        <begin position="110"/>
        <end position="133"/>
    </location>
</feature>
<gene>
    <name evidence="2" type="ORF">ABB27_11630</name>
</gene>
<dbReference type="OrthoDB" id="9790409at2"/>
<dbReference type="PATRIC" id="fig|405446.3.peg.1826"/>
<evidence type="ECO:0000313" key="2">
    <source>
        <dbReference type="EMBL" id="KRG66928.1"/>
    </source>
</evidence>
<feature type="transmembrane region" description="Helical" evidence="1">
    <location>
        <begin position="86"/>
        <end position="104"/>
    </location>
</feature>
<dbReference type="Pfam" id="PF20398">
    <property type="entry name" value="DUF6691"/>
    <property type="match status" value="1"/>
</dbReference>
<keyword evidence="1" id="KW-1133">Transmembrane helix</keyword>
<reference evidence="2 3" key="1">
    <citation type="submission" date="2015-05" db="EMBL/GenBank/DDBJ databases">
        <title>Genome sequencing and analysis of members of genus Stenotrophomonas.</title>
        <authorList>
            <person name="Patil P.P."/>
            <person name="Midha S."/>
            <person name="Patil P.B."/>
        </authorList>
    </citation>
    <scope>NUCLEOTIDE SEQUENCE [LARGE SCALE GENOMIC DNA]</scope>
    <source>
        <strain evidence="2 3">DSM 18941</strain>
    </source>
</reference>
<dbReference type="InterPro" id="IPR046513">
    <property type="entry name" value="DUF6691"/>
</dbReference>
<name>A0A0R0CCR2_9GAMM</name>
<keyword evidence="1" id="KW-0472">Membrane</keyword>
<evidence type="ECO:0000256" key="1">
    <source>
        <dbReference type="SAM" id="Phobius"/>
    </source>
</evidence>
<accession>A0A0R0CCR2</accession>
<sequence length="145" mass="15244">MSTSRITLAALVSGALFGLGLALSGMTDPQRILGFLDVFGDFDPALLFVLGGAVGTTMLLFRFVLRRPAPVLAERFQISDLRHIDRPLLIGAALFGIGWGLAGYCPGPALVGLGVLSPEALWFVPAMLAGMLLHKLVTRRGAGAV</sequence>
<keyword evidence="1" id="KW-0812">Transmembrane</keyword>
<feature type="transmembrane region" description="Helical" evidence="1">
    <location>
        <begin position="46"/>
        <end position="65"/>
    </location>
</feature>
<organism evidence="2 3">
    <name type="scientific">Stenotrophomonas terrae</name>
    <dbReference type="NCBI Taxonomy" id="405446"/>
    <lineage>
        <taxon>Bacteria</taxon>
        <taxon>Pseudomonadati</taxon>
        <taxon>Pseudomonadota</taxon>
        <taxon>Gammaproteobacteria</taxon>
        <taxon>Lysobacterales</taxon>
        <taxon>Lysobacteraceae</taxon>
        <taxon>Stenotrophomonas</taxon>
    </lineage>
</organism>
<protein>
    <recommendedName>
        <fullName evidence="4">Transporter</fullName>
    </recommendedName>
</protein>
<proteinExistence type="predicted"/>